<dbReference type="EMBL" id="JAHBCL010000023">
    <property type="protein sequence ID" value="MBS7527691.1"/>
    <property type="molecule type" value="Genomic_DNA"/>
</dbReference>
<name>A0ABS5PTL1_9FIRM</name>
<feature type="non-terminal residue" evidence="1">
    <location>
        <position position="1"/>
    </location>
</feature>
<accession>A0ABS5PTL1</accession>
<proteinExistence type="predicted"/>
<keyword evidence="2" id="KW-1185">Reference proteome</keyword>
<reference evidence="1 2" key="1">
    <citation type="submission" date="2021-05" db="EMBL/GenBank/DDBJ databases">
        <title>Fusibacter ferrireducens sp. nov., an anaerobic, sulfur- and Fe-reducing bacterium isolated from the mangrove sediment.</title>
        <authorList>
            <person name="Qiu D."/>
        </authorList>
    </citation>
    <scope>NUCLEOTIDE SEQUENCE [LARGE SCALE GENOMIC DNA]</scope>
    <source>
        <strain evidence="1 2">DSM 12116</strain>
    </source>
</reference>
<protein>
    <recommendedName>
        <fullName evidence="3">Transposase</fullName>
    </recommendedName>
</protein>
<dbReference type="RefSeq" id="WP_213237549.1">
    <property type="nucleotide sequence ID" value="NZ_JAHBCL010000023.1"/>
</dbReference>
<evidence type="ECO:0000313" key="2">
    <source>
        <dbReference type="Proteomes" id="UP000746471"/>
    </source>
</evidence>
<sequence>QYIYATCIVTNDYGKTSDLFHRGIDKDKEQGKVKSRGLKQYPIPHYHLNILKSKALELKQ</sequence>
<evidence type="ECO:0000313" key="1">
    <source>
        <dbReference type="EMBL" id="MBS7527691.1"/>
    </source>
</evidence>
<comment type="caution">
    <text evidence="1">The sequence shown here is derived from an EMBL/GenBank/DDBJ whole genome shotgun (WGS) entry which is preliminary data.</text>
</comment>
<evidence type="ECO:0008006" key="3">
    <source>
        <dbReference type="Google" id="ProtNLM"/>
    </source>
</evidence>
<dbReference type="Proteomes" id="UP000746471">
    <property type="component" value="Unassembled WGS sequence"/>
</dbReference>
<organism evidence="1 2">
    <name type="scientific">Fusibacter paucivorans</name>
    <dbReference type="NCBI Taxonomy" id="76009"/>
    <lineage>
        <taxon>Bacteria</taxon>
        <taxon>Bacillati</taxon>
        <taxon>Bacillota</taxon>
        <taxon>Clostridia</taxon>
        <taxon>Eubacteriales</taxon>
        <taxon>Eubacteriales Family XII. Incertae Sedis</taxon>
        <taxon>Fusibacter</taxon>
    </lineage>
</organism>
<gene>
    <name evidence="1" type="ORF">KHM83_13480</name>
</gene>